<dbReference type="GO" id="GO:0042597">
    <property type="term" value="C:periplasmic space"/>
    <property type="evidence" value="ECO:0007669"/>
    <property type="project" value="TreeGrafter"/>
</dbReference>
<evidence type="ECO:0000313" key="9">
    <source>
        <dbReference type="EMBL" id="NDV91078.1"/>
    </source>
</evidence>
<keyword evidence="10" id="KW-1185">Reference proteome</keyword>
<dbReference type="Gene3D" id="3.20.20.190">
    <property type="entry name" value="Phosphatidylinositol (PI) phosphodiesterase"/>
    <property type="match status" value="1"/>
</dbReference>
<dbReference type="InterPro" id="IPR017946">
    <property type="entry name" value="PLC-like_Pdiesterase_TIM-brl"/>
</dbReference>
<comment type="catalytic activity">
    <reaction evidence="6">
        <text>a sn-glycero-3-phosphodiester + H2O = an alcohol + sn-glycerol 3-phosphate + H(+)</text>
        <dbReference type="Rhea" id="RHEA:12969"/>
        <dbReference type="ChEBI" id="CHEBI:15377"/>
        <dbReference type="ChEBI" id="CHEBI:15378"/>
        <dbReference type="ChEBI" id="CHEBI:30879"/>
        <dbReference type="ChEBI" id="CHEBI:57597"/>
        <dbReference type="ChEBI" id="CHEBI:83408"/>
        <dbReference type="EC" id="3.1.4.46"/>
    </reaction>
</comment>
<dbReference type="Proteomes" id="UP000470213">
    <property type="component" value="Unassembled WGS sequence"/>
</dbReference>
<evidence type="ECO:0000259" key="8">
    <source>
        <dbReference type="PROSITE" id="PS51704"/>
    </source>
</evidence>
<organism evidence="9 10">
    <name type="scientific">Alteromonas profundi</name>
    <dbReference type="NCBI Taxonomy" id="2696062"/>
    <lineage>
        <taxon>Bacteria</taxon>
        <taxon>Pseudomonadati</taxon>
        <taxon>Pseudomonadota</taxon>
        <taxon>Gammaproteobacteria</taxon>
        <taxon>Alteromonadales</taxon>
        <taxon>Alteromonadaceae</taxon>
        <taxon>Alteromonas/Salinimonas group</taxon>
        <taxon>Alteromonas</taxon>
    </lineage>
</organism>
<name>A0A7X5LKN5_9ALTE</name>
<sequence length="336" mass="38067">MRKRTIYSLLASSLLFSSYNLANDFDIIAHRGASGYLPEHTLEAATLAFAQQPDFIEQDVVATKDGVPIVLHDIHLDTVTNVETVYPKRARSDGRYYAVDFTLSELRRLRVHERTDRKGEQVFTSRYQGQHANFTVATFAEHLELITELNRQFSTNIGVYPEIKSPAWHQAQGIDISALVLSTLKRFNFAGSNANSYVQSFDFDELKRLRNELGYKGKLVLLIGENSWQESATDFNYIRSEAGMREAAKYVDGIGPWLGHIIDTNALKQGTVKAQPWLAFAHEQQLLLHPYTFRKDALLPGISEEELLTILINTVKADGVFTDHIPPVKNRLNTNR</sequence>
<gene>
    <name evidence="9" type="primary">glpQ</name>
    <name evidence="9" type="ORF">GTH32_07745</name>
</gene>
<dbReference type="Pfam" id="PF03009">
    <property type="entry name" value="GDPD"/>
    <property type="match status" value="1"/>
</dbReference>
<feature type="domain" description="GP-PDE" evidence="8">
    <location>
        <begin position="25"/>
        <end position="332"/>
    </location>
</feature>
<evidence type="ECO:0000256" key="3">
    <source>
        <dbReference type="ARBA" id="ARBA00022729"/>
    </source>
</evidence>
<accession>A0A7X5LKN5</accession>
<evidence type="ECO:0000256" key="2">
    <source>
        <dbReference type="ARBA" id="ARBA00012247"/>
    </source>
</evidence>
<comment type="similarity">
    <text evidence="1">Belongs to the glycerophosphoryl diester phosphodiesterase family.</text>
</comment>
<feature type="signal peptide" evidence="7">
    <location>
        <begin position="1"/>
        <end position="22"/>
    </location>
</feature>
<dbReference type="NCBIfam" id="NF008354">
    <property type="entry name" value="PRK11143.1"/>
    <property type="match status" value="1"/>
</dbReference>
<keyword evidence="5 9" id="KW-0378">Hydrolase</keyword>
<dbReference type="RefSeq" id="WP_163084669.1">
    <property type="nucleotide sequence ID" value="NZ_JAAAWN010000008.1"/>
</dbReference>
<dbReference type="EMBL" id="JAAAWN010000008">
    <property type="protein sequence ID" value="NDV91078.1"/>
    <property type="molecule type" value="Genomic_DNA"/>
</dbReference>
<dbReference type="PANTHER" id="PTHR43620">
    <property type="entry name" value="GLYCEROPHOSPHORYL DIESTER PHOSPHODIESTERASE"/>
    <property type="match status" value="1"/>
</dbReference>
<keyword evidence="3 7" id="KW-0732">Signal</keyword>
<protein>
    <recommendedName>
        <fullName evidence="2">glycerophosphodiester phosphodiesterase</fullName>
        <ecNumber evidence="2">3.1.4.46</ecNumber>
    </recommendedName>
</protein>
<dbReference type="InterPro" id="IPR030395">
    <property type="entry name" value="GP_PDE_dom"/>
</dbReference>
<dbReference type="GO" id="GO:0008889">
    <property type="term" value="F:glycerophosphodiester phosphodiesterase activity"/>
    <property type="evidence" value="ECO:0007669"/>
    <property type="project" value="UniProtKB-EC"/>
</dbReference>
<dbReference type="GO" id="GO:0006071">
    <property type="term" value="P:glycerol metabolic process"/>
    <property type="evidence" value="ECO:0007669"/>
    <property type="project" value="UniProtKB-KW"/>
</dbReference>
<evidence type="ECO:0000256" key="5">
    <source>
        <dbReference type="ARBA" id="ARBA00022801"/>
    </source>
</evidence>
<evidence type="ECO:0000256" key="7">
    <source>
        <dbReference type="SAM" id="SignalP"/>
    </source>
</evidence>
<evidence type="ECO:0000256" key="6">
    <source>
        <dbReference type="ARBA" id="ARBA00047512"/>
    </source>
</evidence>
<dbReference type="SUPFAM" id="SSF51695">
    <property type="entry name" value="PLC-like phosphodiesterases"/>
    <property type="match status" value="1"/>
</dbReference>
<proteinExistence type="inferred from homology"/>
<dbReference type="PANTHER" id="PTHR43620:SF7">
    <property type="entry name" value="GLYCEROPHOSPHODIESTER PHOSPHODIESTERASE GDPD5-RELATED"/>
    <property type="match status" value="1"/>
</dbReference>
<reference evidence="9 10" key="1">
    <citation type="submission" date="2020-01" db="EMBL/GenBank/DDBJ databases">
        <authorList>
            <person name="Chen J."/>
            <person name="Zhu S."/>
            <person name="Yang J."/>
        </authorList>
    </citation>
    <scope>NUCLEOTIDE SEQUENCE [LARGE SCALE GENOMIC DNA]</scope>
    <source>
        <strain evidence="9 10">345S023</strain>
    </source>
</reference>
<keyword evidence="4" id="KW-0319">Glycerol metabolism</keyword>
<evidence type="ECO:0000256" key="1">
    <source>
        <dbReference type="ARBA" id="ARBA00007277"/>
    </source>
</evidence>
<dbReference type="PROSITE" id="PS51704">
    <property type="entry name" value="GP_PDE"/>
    <property type="match status" value="1"/>
</dbReference>
<evidence type="ECO:0000256" key="4">
    <source>
        <dbReference type="ARBA" id="ARBA00022798"/>
    </source>
</evidence>
<dbReference type="EC" id="3.1.4.46" evidence="2"/>
<comment type="caution">
    <text evidence="9">The sequence shown here is derived from an EMBL/GenBank/DDBJ whole genome shotgun (WGS) entry which is preliminary data.</text>
</comment>
<dbReference type="GO" id="GO:0006629">
    <property type="term" value="P:lipid metabolic process"/>
    <property type="evidence" value="ECO:0007669"/>
    <property type="project" value="InterPro"/>
</dbReference>
<feature type="chain" id="PRO_5031213284" description="glycerophosphodiester phosphodiesterase" evidence="7">
    <location>
        <begin position="23"/>
        <end position="336"/>
    </location>
</feature>
<evidence type="ECO:0000313" key="10">
    <source>
        <dbReference type="Proteomes" id="UP000470213"/>
    </source>
</evidence>
<dbReference type="AlphaFoldDB" id="A0A7X5LKN5"/>